<dbReference type="InterPro" id="IPR012334">
    <property type="entry name" value="Pectin_lyas_fold"/>
</dbReference>
<feature type="signal peptide" evidence="1">
    <location>
        <begin position="1"/>
        <end position="25"/>
    </location>
</feature>
<keyword evidence="3" id="KW-1185">Reference proteome</keyword>
<evidence type="ECO:0000313" key="2">
    <source>
        <dbReference type="EMBL" id="TKB03024.1"/>
    </source>
</evidence>
<dbReference type="Gene3D" id="2.160.20.10">
    <property type="entry name" value="Single-stranded right-handed beta-helix, Pectin lyase-like"/>
    <property type="match status" value="2"/>
</dbReference>
<dbReference type="OrthoDB" id="6475864at2"/>
<proteinExistence type="predicted"/>
<feature type="chain" id="PRO_5020366451" evidence="1">
    <location>
        <begin position="26"/>
        <end position="742"/>
    </location>
</feature>
<dbReference type="SUPFAM" id="SSF51126">
    <property type="entry name" value="Pectin lyase-like"/>
    <property type="match status" value="2"/>
</dbReference>
<evidence type="ECO:0000313" key="3">
    <source>
        <dbReference type="Proteomes" id="UP000305471"/>
    </source>
</evidence>
<dbReference type="SMART" id="SM00710">
    <property type="entry name" value="PbH1"/>
    <property type="match status" value="7"/>
</dbReference>
<dbReference type="Proteomes" id="UP000305471">
    <property type="component" value="Unassembled WGS sequence"/>
</dbReference>
<dbReference type="RefSeq" id="WP_136781751.1">
    <property type="nucleotide sequence ID" value="NZ_SWCO01000005.1"/>
</dbReference>
<dbReference type="InterPro" id="IPR039513">
    <property type="entry name" value="PL-6"/>
</dbReference>
<dbReference type="AlphaFoldDB" id="A0A4U0ZEK3"/>
<dbReference type="GO" id="GO:0016829">
    <property type="term" value="F:lyase activity"/>
    <property type="evidence" value="ECO:0007669"/>
    <property type="project" value="UniProtKB-KW"/>
</dbReference>
<organism evidence="2 3">
    <name type="scientific">Alteromonas portus</name>
    <dbReference type="NCBI Taxonomy" id="2565549"/>
    <lineage>
        <taxon>Bacteria</taxon>
        <taxon>Pseudomonadati</taxon>
        <taxon>Pseudomonadota</taxon>
        <taxon>Gammaproteobacteria</taxon>
        <taxon>Alteromonadales</taxon>
        <taxon>Alteromonadaceae</taxon>
        <taxon>Alteromonas/Salinimonas group</taxon>
        <taxon>Alteromonas</taxon>
    </lineage>
</organism>
<dbReference type="InterPro" id="IPR011050">
    <property type="entry name" value="Pectin_lyase_fold/virulence"/>
</dbReference>
<keyword evidence="2" id="KW-0456">Lyase</keyword>
<comment type="caution">
    <text evidence="2">The sequence shown here is derived from an EMBL/GenBank/DDBJ whole genome shotgun (WGS) entry which is preliminary data.</text>
</comment>
<reference evidence="2 3" key="1">
    <citation type="submission" date="2019-04" db="EMBL/GenBank/DDBJ databases">
        <title>Alteromonas portus sp. nov., an alginate lyase-excreting marine bacterium.</title>
        <authorList>
            <person name="Huang H."/>
            <person name="Mo K."/>
            <person name="Bao S."/>
        </authorList>
    </citation>
    <scope>NUCLEOTIDE SEQUENCE [LARGE SCALE GENOMIC DNA]</scope>
    <source>
        <strain evidence="2 3">HB161718</strain>
    </source>
</reference>
<dbReference type="InterPro" id="IPR006626">
    <property type="entry name" value="PbH1"/>
</dbReference>
<name>A0A4U0ZEK3_9ALTE</name>
<dbReference type="Pfam" id="PF14592">
    <property type="entry name" value="Chondroitinas_B"/>
    <property type="match status" value="1"/>
</dbReference>
<gene>
    <name evidence="2" type="ORF">E5672_08170</name>
</gene>
<evidence type="ECO:0000256" key="1">
    <source>
        <dbReference type="SAM" id="SignalP"/>
    </source>
</evidence>
<sequence length="742" mass="80831">MKVVNVFKSAMGIISLFVFNSAVHADNYLVDSEQSYLEALTKVAPGDDIVLKNGTYQNFEIKFKAQGNEQAPITLRAETKGGVVLSGQSNLSISGNHLIVSGLVFKDGFSPSGSVISYRTSKDELANNTRVTEVVIEDYSKPDKFENDYWVALYGKHNRLDHSYLAGKRNRGVTVAVRLNSAGSIENYHQIDNNYFGYRPELGSNGGETLRIGTSHYSLENSFTRVENNVFDRCNGEVEIISVKSGGNVLNGNTFIESRGTLTLRHGNGNTITNNVFLGNGVPNTGGVRVINADQEVANNVFKGLTGYRFGSGFTVMNGVPNSPQNRYHQVKNANIHHNTFIDVSHIQLAAGADEERSAPPMDSIFSNNLVIADTVPTTFSFFDDISGIEFTNNVANYSVESQIEKGFTKRSDIQASSSHNITVDGMQVGADSSVKALNKSDVGPSWYEKKVYETPFGSGNEVSVEPGVNTLFEAVAKAQDGDTLVLADGVYSEEKIVEVDKTLSVKGGANANIVILPQRSALFEISDNGSLEIEGVTLSGADAPDAAGNTFIRTKKWGMLTNYRFVMNKVKVTDLDINHSYHFFSAGARSFATLLSITNSQFDTISGHVLALNKEKDDLGIYNVEVLNLESNTFKDVEGALALIYRGGTDESTFGPKVTISKNVLTNVGLGKRNKRKASIFLHGVQKTQIRSNEFNATAPVKIEHTVGEPQTSHSGNTFVDTHDIIITDFLKEKDECSCPE</sequence>
<dbReference type="CDD" id="cd14251">
    <property type="entry name" value="PL-6"/>
    <property type="match status" value="1"/>
</dbReference>
<accession>A0A4U0ZEK3</accession>
<protein>
    <submittedName>
        <fullName evidence="2">Alginate lyase</fullName>
    </submittedName>
</protein>
<dbReference type="EMBL" id="SWCO01000005">
    <property type="protein sequence ID" value="TKB03024.1"/>
    <property type="molecule type" value="Genomic_DNA"/>
</dbReference>
<keyword evidence="1" id="KW-0732">Signal</keyword>